<feature type="domain" description="BEACH-type PH" evidence="5">
    <location>
        <begin position="442"/>
        <end position="555"/>
    </location>
</feature>
<dbReference type="InterPro" id="IPR010508">
    <property type="entry name" value="NBEA-like_DUF1088"/>
</dbReference>
<dbReference type="GO" id="GO:0008104">
    <property type="term" value="P:intracellular protein localization"/>
    <property type="evidence" value="ECO:0007669"/>
    <property type="project" value="TreeGrafter"/>
</dbReference>
<dbReference type="EMBL" id="CAJNOV010008040">
    <property type="protein sequence ID" value="CAF1308679.1"/>
    <property type="molecule type" value="Genomic_DNA"/>
</dbReference>
<dbReference type="PANTHER" id="PTHR13743:SF162">
    <property type="entry name" value="NEUROBEACHIN"/>
    <property type="match status" value="1"/>
</dbReference>
<comment type="subcellular location">
    <subcellularLocation>
        <location evidence="1">Membrane</location>
    </subcellularLocation>
</comment>
<dbReference type="Pfam" id="PF06469">
    <property type="entry name" value="DUF1088"/>
    <property type="match status" value="1"/>
</dbReference>
<dbReference type="InterPro" id="IPR036372">
    <property type="entry name" value="BEACH_dom_sf"/>
</dbReference>
<dbReference type="GO" id="GO:0016020">
    <property type="term" value="C:membrane"/>
    <property type="evidence" value="ECO:0007669"/>
    <property type="project" value="UniProtKB-SubCell"/>
</dbReference>
<protein>
    <submittedName>
        <fullName evidence="6">Uncharacterized protein</fullName>
    </submittedName>
</protein>
<proteinExistence type="predicted"/>
<dbReference type="SMART" id="SM01026">
    <property type="entry name" value="Beach"/>
    <property type="match status" value="1"/>
</dbReference>
<feature type="region of interest" description="Disordered" evidence="3">
    <location>
        <begin position="145"/>
        <end position="164"/>
    </location>
</feature>
<dbReference type="GO" id="GO:0005829">
    <property type="term" value="C:cytosol"/>
    <property type="evidence" value="ECO:0007669"/>
    <property type="project" value="TreeGrafter"/>
</dbReference>
<gene>
    <name evidence="6" type="ORF">CJN711_LOCUS17317</name>
</gene>
<evidence type="ECO:0000256" key="3">
    <source>
        <dbReference type="SAM" id="MobiDB-lite"/>
    </source>
</evidence>
<dbReference type="Gene3D" id="1.10.1540.10">
    <property type="entry name" value="BEACH domain"/>
    <property type="match status" value="1"/>
</dbReference>
<dbReference type="Proteomes" id="UP000663855">
    <property type="component" value="Unassembled WGS sequence"/>
</dbReference>
<evidence type="ECO:0000259" key="4">
    <source>
        <dbReference type="PROSITE" id="PS50197"/>
    </source>
</evidence>
<dbReference type="InterPro" id="IPR023362">
    <property type="entry name" value="PH-BEACH_dom"/>
</dbReference>
<reference evidence="6" key="1">
    <citation type="submission" date="2021-02" db="EMBL/GenBank/DDBJ databases">
        <authorList>
            <person name="Nowell W R."/>
        </authorList>
    </citation>
    <scope>NUCLEOTIDE SEQUENCE</scope>
</reference>
<evidence type="ECO:0000259" key="5">
    <source>
        <dbReference type="PROSITE" id="PS51783"/>
    </source>
</evidence>
<sequence length="603" mass="68962">MPSEGILRQCLRLTMTTAVRHFMECHYQKFDASKLPKITSAGKASIKDPLETILELTHLMNLTENESDEENDDISMLIASFIKNPESVLQELDIQRLRAVIYRDVVRPDRNLNSDGHTDATNINEPAMINTQRNADASIVVDDTNNESNKEDSQSTDQDSVDLNGTRATTAQLANFNTTESSSAMNITEKLERALSNIAPFLREIFTEFSHILTKTLIGSHDQELLPSGLNALKQTASVVELVMLLCSQEWQNSLHKHAGLAFMELANEGRLLTHASKDHVVKVASEANFILNRMRADDIRKASEFEQLSAQTAVERKGAEQLCEHFITTARQRHQAIASRIQEKCLAMMISDKAAYLNSSRSFWKLDTWKDDLRRRRPLVRNPNGSIHNEATQKSSSNGIRDGLITSVIQEENLLKQIKRQKGQNFKQTTNEDDGKSFDQDFSEPIRFSAERSLICDISFTHGTLAMTRNAMLFDANEYDETFSKINSKMFPYIENIHGKWHFNEIREIFSRRYLLQDKALEIFVSNRKPFTTFYFNLQEGKFDHASRTFHSIPISWQNCQWDSFDVKELIPESFSLPEMFTNCNHYKLGRVEDGIKIDDVV</sequence>
<evidence type="ECO:0000256" key="1">
    <source>
        <dbReference type="ARBA" id="ARBA00004370"/>
    </source>
</evidence>
<dbReference type="InterPro" id="IPR000409">
    <property type="entry name" value="BEACH_dom"/>
</dbReference>
<evidence type="ECO:0000313" key="6">
    <source>
        <dbReference type="EMBL" id="CAF1308679.1"/>
    </source>
</evidence>
<evidence type="ECO:0000313" key="7">
    <source>
        <dbReference type="Proteomes" id="UP000663855"/>
    </source>
</evidence>
<accession>A0A815EDS9</accession>
<dbReference type="PROSITE" id="PS51783">
    <property type="entry name" value="PH_BEACH"/>
    <property type="match status" value="1"/>
</dbReference>
<keyword evidence="2" id="KW-0472">Membrane</keyword>
<dbReference type="PROSITE" id="PS50197">
    <property type="entry name" value="BEACH"/>
    <property type="match status" value="1"/>
</dbReference>
<dbReference type="SUPFAM" id="SSF81837">
    <property type="entry name" value="BEACH domain"/>
    <property type="match status" value="1"/>
</dbReference>
<organism evidence="6 7">
    <name type="scientific">Rotaria magnacalcarata</name>
    <dbReference type="NCBI Taxonomy" id="392030"/>
    <lineage>
        <taxon>Eukaryota</taxon>
        <taxon>Metazoa</taxon>
        <taxon>Spiralia</taxon>
        <taxon>Gnathifera</taxon>
        <taxon>Rotifera</taxon>
        <taxon>Eurotatoria</taxon>
        <taxon>Bdelloidea</taxon>
        <taxon>Philodinida</taxon>
        <taxon>Philodinidae</taxon>
        <taxon>Rotaria</taxon>
    </lineage>
</organism>
<comment type="caution">
    <text evidence="6">The sequence shown here is derived from an EMBL/GenBank/DDBJ whole genome shotgun (WGS) entry which is preliminary data.</text>
</comment>
<dbReference type="CDD" id="cd01201">
    <property type="entry name" value="PH_BEACH"/>
    <property type="match status" value="1"/>
</dbReference>
<dbReference type="PANTHER" id="PTHR13743">
    <property type="entry name" value="BEIGE/BEACH-RELATED"/>
    <property type="match status" value="1"/>
</dbReference>
<dbReference type="AlphaFoldDB" id="A0A815EDS9"/>
<name>A0A815EDS9_9BILA</name>
<evidence type="ECO:0000256" key="2">
    <source>
        <dbReference type="ARBA" id="ARBA00023136"/>
    </source>
</evidence>
<dbReference type="GO" id="GO:0019901">
    <property type="term" value="F:protein kinase binding"/>
    <property type="evidence" value="ECO:0007669"/>
    <property type="project" value="TreeGrafter"/>
</dbReference>
<dbReference type="Pfam" id="PF02138">
    <property type="entry name" value="Beach"/>
    <property type="match status" value="1"/>
</dbReference>
<feature type="region of interest" description="Disordered" evidence="3">
    <location>
        <begin position="110"/>
        <end position="133"/>
    </location>
</feature>
<feature type="compositionally biased region" description="Polar residues" evidence="3">
    <location>
        <begin position="155"/>
        <end position="164"/>
    </location>
</feature>
<feature type="compositionally biased region" description="Polar residues" evidence="3">
    <location>
        <begin position="119"/>
        <end position="133"/>
    </location>
</feature>
<feature type="domain" description="BEACH" evidence="4">
    <location>
        <begin position="404"/>
        <end position="603"/>
    </location>
</feature>
<dbReference type="InterPro" id="IPR050865">
    <property type="entry name" value="BEACH_Domain"/>
</dbReference>